<dbReference type="RefSeq" id="WP_219688978.1">
    <property type="nucleotide sequence ID" value="NZ_WMBF01000117.1"/>
</dbReference>
<protein>
    <recommendedName>
        <fullName evidence="5">Secreted protein</fullName>
    </recommendedName>
</protein>
<comment type="caution">
    <text evidence="3">The sequence shown here is derived from an EMBL/GenBank/DDBJ whole genome shotgun (WGS) entry which is preliminary data.</text>
</comment>
<feature type="signal peptide" evidence="2">
    <location>
        <begin position="1"/>
        <end position="26"/>
    </location>
</feature>
<gene>
    <name evidence="3" type="ORF">GKQ77_13555</name>
</gene>
<organism evidence="3 4">
    <name type="scientific">Streptomyces anatolicus</name>
    <dbReference type="NCBI Taxonomy" id="2675858"/>
    <lineage>
        <taxon>Bacteria</taxon>
        <taxon>Bacillati</taxon>
        <taxon>Actinomycetota</taxon>
        <taxon>Actinomycetes</taxon>
        <taxon>Kitasatosporales</taxon>
        <taxon>Streptomycetaceae</taxon>
        <taxon>Streptomyces</taxon>
    </lineage>
</organism>
<feature type="chain" id="PRO_5047016503" description="Secreted protein" evidence="2">
    <location>
        <begin position="27"/>
        <end position="220"/>
    </location>
</feature>
<feature type="compositionally biased region" description="Polar residues" evidence="1">
    <location>
        <begin position="125"/>
        <end position="137"/>
    </location>
</feature>
<keyword evidence="4" id="KW-1185">Reference proteome</keyword>
<name>A0ABS6YMF9_9ACTN</name>
<evidence type="ECO:0000313" key="3">
    <source>
        <dbReference type="EMBL" id="MBW5422579.1"/>
    </source>
</evidence>
<evidence type="ECO:0008006" key="5">
    <source>
        <dbReference type="Google" id="ProtNLM"/>
    </source>
</evidence>
<feature type="region of interest" description="Disordered" evidence="1">
    <location>
        <begin position="29"/>
        <end position="145"/>
    </location>
</feature>
<sequence length="220" mass="22251">MDTRKLAAIVAPVMLTAGLLGASAVAAPNSQAVDPVPGDTAASASASPTYSVAPSPIKAEAEPAATPTVSQPAVAKKNPCDSGTGGQPQSPACQMKSGVEERLKACPPAATASPSPARPAGDGTTADQPPRSDSSTPPRAAGEPHISTCMDQVAGIQGAHTHQKSFQDSLQSKVTGFQEGQKERDVPFSAGVSDVCSIPLSLLANVPPDVTRFEPKGRFC</sequence>
<evidence type="ECO:0000256" key="1">
    <source>
        <dbReference type="SAM" id="MobiDB-lite"/>
    </source>
</evidence>
<keyword evidence="2" id="KW-0732">Signal</keyword>
<reference evidence="3 4" key="1">
    <citation type="submission" date="2019-11" db="EMBL/GenBank/DDBJ databases">
        <authorList>
            <person name="Ay H."/>
        </authorList>
    </citation>
    <scope>NUCLEOTIDE SEQUENCE [LARGE SCALE GENOMIC DNA]</scope>
    <source>
        <strain evidence="3 4">BG9H</strain>
    </source>
</reference>
<evidence type="ECO:0000256" key="2">
    <source>
        <dbReference type="SAM" id="SignalP"/>
    </source>
</evidence>
<proteinExistence type="predicted"/>
<dbReference type="Proteomes" id="UP001197114">
    <property type="component" value="Unassembled WGS sequence"/>
</dbReference>
<dbReference type="EMBL" id="WMBF01000117">
    <property type="protein sequence ID" value="MBW5422579.1"/>
    <property type="molecule type" value="Genomic_DNA"/>
</dbReference>
<accession>A0ABS6YMF9</accession>
<feature type="compositionally biased region" description="Low complexity" evidence="1">
    <location>
        <begin position="41"/>
        <end position="56"/>
    </location>
</feature>
<evidence type="ECO:0000313" key="4">
    <source>
        <dbReference type="Proteomes" id="UP001197114"/>
    </source>
</evidence>
<feature type="compositionally biased region" description="Low complexity" evidence="1">
    <location>
        <begin position="107"/>
        <end position="120"/>
    </location>
</feature>